<dbReference type="Gene3D" id="1.10.730.10">
    <property type="entry name" value="Isoleucyl-tRNA Synthetase, Domain 1"/>
    <property type="match status" value="1"/>
</dbReference>
<evidence type="ECO:0000256" key="7">
    <source>
        <dbReference type="ARBA" id="ARBA00022917"/>
    </source>
</evidence>
<sequence>MPLACVFGHRGGPSLRRGMVRLGLAPLVTPAFVVGRTLTNSRTVRMAASSPDGTTAAAAATDLSHGLDFARLEAKWKKRWAAERASPATQPTDRPARDPYYVLAMFPYPSGHLHMGHVRVYTIADTLARFYKMTGKDVIHPMAWDAFGLPAENAAIQRNIPPPVWTVKNIDHMKEQLQTILTDIDWNMEFATSDPEYYRWTQGLFLRLYRAGLIYQKEALVNWDPVDQTVLANEQVSPDGRSWRSGAVVEKKMLKQWFVRITDYAEDLLQDLDLLHDWPDRVKQMQRNWIGKSEGAEIDFALTAESGAATEKLTAFTSRPDTLYGVTYLAVSLDHPLLSSDRIPVERQAALAAFKTRVAAATASPSGANDPHQGLGKEGVWTGLAVMHPLTKKPIPVYAAEYVLGDYGTGVVMGVPAHDARDWEFAQCNAVPAGAVFVVDPPASKSPAAPGPVVGPGTLNAQCGPYVGLTTTEAIRRITADATAAGFGRAARQYKLRDWLISRQRYWGAPVPMVHCGQCGAVPVSEADLPVRLPSAEMWTATLGEGGSPLKRDAAWQRTSCPSCGGPATRDTDTMDTFVDSSWYFLRFLDAKNPEAAFTPAHVRRFLPVDVYVGGIEHAILHLLYARFISKFLWRNGHYGQPAAGDVGDRIDARRGEPFTKLLTQGMVHGRTFKHPRTDQYLQPDEVDQSDPVTPRVRATGEPVVIHHEKMSKSKYNGVDPAAIVQAHGADCTRLHVLYKAPPQEVLEWDDQSIVGIQRWLLRVHRLVGRVDTCRAAVSPSAPILPVGAADDGSIAHLVDIQTLSAAERDLYRSAHQTIERVTHDLQTAHSFNTAIASLIKLTNVLVTHYPPPDASSAVPATGNLTPNLLPQCLSYLIRMVAPMAPCISEELWWQLHRAVRPDCTTVPSVFRQPWPVVDPRALAEETTLTVVQINGKTRFKVTLPVTVAANETPLTSAIEADPRFARYTIHRESGLPGQVVKRIVVKGGKLVNYIVKL</sequence>
<dbReference type="GO" id="GO:0002161">
    <property type="term" value="F:aminoacyl-tRNA deacylase activity"/>
    <property type="evidence" value="ECO:0007669"/>
    <property type="project" value="InterPro"/>
</dbReference>
<gene>
    <name evidence="16" type="primary">NAM2_2</name>
    <name evidence="16" type="ORF">IWQ60_009335</name>
</gene>
<dbReference type="OrthoDB" id="15954at2759"/>
<evidence type="ECO:0000259" key="13">
    <source>
        <dbReference type="Pfam" id="PF08264"/>
    </source>
</evidence>
<name>A0A9W7ZWK6_9FUNG</name>
<evidence type="ECO:0000256" key="9">
    <source>
        <dbReference type="ARBA" id="ARBA00030520"/>
    </source>
</evidence>
<dbReference type="Pfam" id="PF08264">
    <property type="entry name" value="Anticodon_1"/>
    <property type="match status" value="1"/>
</dbReference>
<dbReference type="InterPro" id="IPR009008">
    <property type="entry name" value="Val/Leu/Ile-tRNA-synth_edit"/>
</dbReference>
<feature type="domain" description="Aminoacyl-tRNA synthetase class Ia" evidence="12">
    <location>
        <begin position="496"/>
        <end position="619"/>
    </location>
</feature>
<dbReference type="GO" id="GO:0004823">
    <property type="term" value="F:leucine-tRNA ligase activity"/>
    <property type="evidence" value="ECO:0007669"/>
    <property type="project" value="UniProtKB-EC"/>
</dbReference>
<evidence type="ECO:0000256" key="1">
    <source>
        <dbReference type="ARBA" id="ARBA00004496"/>
    </source>
</evidence>
<reference evidence="16" key="1">
    <citation type="submission" date="2022-07" db="EMBL/GenBank/DDBJ databases">
        <title>Phylogenomic reconstructions and comparative analyses of Kickxellomycotina fungi.</title>
        <authorList>
            <person name="Reynolds N.K."/>
            <person name="Stajich J.E."/>
            <person name="Barry K."/>
            <person name="Grigoriev I.V."/>
            <person name="Crous P."/>
            <person name="Smith M.E."/>
        </authorList>
    </citation>
    <scope>NUCLEOTIDE SEQUENCE</scope>
    <source>
        <strain evidence="16">RSA 861</strain>
    </source>
</reference>
<evidence type="ECO:0000256" key="8">
    <source>
        <dbReference type="ARBA" id="ARBA00023146"/>
    </source>
</evidence>
<evidence type="ECO:0000259" key="14">
    <source>
        <dbReference type="Pfam" id="PF09334"/>
    </source>
</evidence>
<evidence type="ECO:0000313" key="17">
    <source>
        <dbReference type="Proteomes" id="UP001150569"/>
    </source>
</evidence>
<comment type="similarity">
    <text evidence="2 11">Belongs to the class-I aminoacyl-tRNA synthetase family.</text>
</comment>
<keyword evidence="5 11" id="KW-0547">Nucleotide-binding</keyword>
<dbReference type="Proteomes" id="UP001150569">
    <property type="component" value="Unassembled WGS sequence"/>
</dbReference>
<dbReference type="CDD" id="cd07958">
    <property type="entry name" value="Anticodon_Ia_Leu_BEm"/>
    <property type="match status" value="1"/>
</dbReference>
<dbReference type="GO" id="GO:0006429">
    <property type="term" value="P:leucyl-tRNA aminoacylation"/>
    <property type="evidence" value="ECO:0007669"/>
    <property type="project" value="InterPro"/>
</dbReference>
<dbReference type="InterPro" id="IPR002300">
    <property type="entry name" value="aa-tRNA-synth_Ia"/>
</dbReference>
<dbReference type="AlphaFoldDB" id="A0A9W7ZWK6"/>
<dbReference type="InterPro" id="IPR001412">
    <property type="entry name" value="aa-tRNA-synth_I_CS"/>
</dbReference>
<comment type="subcellular location">
    <subcellularLocation>
        <location evidence="1">Cytoplasm</location>
    </subcellularLocation>
</comment>
<dbReference type="InterPro" id="IPR002302">
    <property type="entry name" value="Leu-tRNA-ligase"/>
</dbReference>
<evidence type="ECO:0000256" key="6">
    <source>
        <dbReference type="ARBA" id="ARBA00022840"/>
    </source>
</evidence>
<comment type="catalytic activity">
    <reaction evidence="10">
        <text>tRNA(Leu) + L-leucine + ATP = L-leucyl-tRNA(Leu) + AMP + diphosphate</text>
        <dbReference type="Rhea" id="RHEA:11688"/>
        <dbReference type="Rhea" id="RHEA-COMP:9613"/>
        <dbReference type="Rhea" id="RHEA-COMP:9622"/>
        <dbReference type="ChEBI" id="CHEBI:30616"/>
        <dbReference type="ChEBI" id="CHEBI:33019"/>
        <dbReference type="ChEBI" id="CHEBI:57427"/>
        <dbReference type="ChEBI" id="CHEBI:78442"/>
        <dbReference type="ChEBI" id="CHEBI:78494"/>
        <dbReference type="ChEBI" id="CHEBI:456215"/>
        <dbReference type="EC" id="6.1.1.4"/>
    </reaction>
</comment>
<dbReference type="SUPFAM" id="SSF52374">
    <property type="entry name" value="Nucleotidylyl transferase"/>
    <property type="match status" value="1"/>
</dbReference>
<keyword evidence="17" id="KW-1185">Reference proteome</keyword>
<keyword evidence="6 11" id="KW-0067">ATP-binding</keyword>
<feature type="domain" description="Leucyl-tRNA synthetase editing" evidence="15">
    <location>
        <begin position="287"/>
        <end position="481"/>
    </location>
</feature>
<dbReference type="PRINTS" id="PR00985">
    <property type="entry name" value="TRNASYNTHLEU"/>
</dbReference>
<feature type="domain" description="Methionyl/Valyl/Leucyl/Isoleucyl-tRNA synthetase anticodon-binding" evidence="13">
    <location>
        <begin position="809"/>
        <end position="945"/>
    </location>
</feature>
<dbReference type="Pfam" id="PF00133">
    <property type="entry name" value="tRNA-synt_1"/>
    <property type="match status" value="1"/>
</dbReference>
<keyword evidence="7 11" id="KW-0648">Protein biosynthesis</keyword>
<dbReference type="Pfam" id="PF09334">
    <property type="entry name" value="tRNA-synt_1g"/>
    <property type="match status" value="1"/>
</dbReference>
<accession>A0A9W7ZWK6</accession>
<dbReference type="EMBL" id="JANBPT010000771">
    <property type="protein sequence ID" value="KAJ1913150.1"/>
    <property type="molecule type" value="Genomic_DNA"/>
</dbReference>
<dbReference type="SUPFAM" id="SSF47323">
    <property type="entry name" value="Anticodon-binding domain of a subclass of class I aminoacyl-tRNA synthetases"/>
    <property type="match status" value="1"/>
</dbReference>
<comment type="caution">
    <text evidence="16">The sequence shown here is derived from an EMBL/GenBank/DDBJ whole genome shotgun (WGS) entry which is preliminary data.</text>
</comment>
<evidence type="ECO:0000256" key="2">
    <source>
        <dbReference type="ARBA" id="ARBA00005594"/>
    </source>
</evidence>
<dbReference type="CDD" id="cd00812">
    <property type="entry name" value="LeuRS_core"/>
    <property type="match status" value="1"/>
</dbReference>
<dbReference type="Gene3D" id="3.10.20.590">
    <property type="match status" value="1"/>
</dbReference>
<evidence type="ECO:0000256" key="5">
    <source>
        <dbReference type="ARBA" id="ARBA00022741"/>
    </source>
</evidence>
<dbReference type="NCBIfam" id="TIGR00396">
    <property type="entry name" value="leuS_bact"/>
    <property type="match status" value="1"/>
</dbReference>
<dbReference type="PANTHER" id="PTHR43740:SF2">
    <property type="entry name" value="LEUCINE--TRNA LIGASE, MITOCHONDRIAL"/>
    <property type="match status" value="1"/>
</dbReference>
<dbReference type="FunFam" id="1.10.730.10:FF:000002">
    <property type="entry name" value="Leucine--tRNA ligase"/>
    <property type="match status" value="1"/>
</dbReference>
<evidence type="ECO:0000259" key="15">
    <source>
        <dbReference type="Pfam" id="PF13603"/>
    </source>
</evidence>
<dbReference type="InterPro" id="IPR015413">
    <property type="entry name" value="Methionyl/Leucyl_tRNA_Synth"/>
</dbReference>
<dbReference type="HAMAP" id="MF_00049_B">
    <property type="entry name" value="Leu_tRNA_synth_B"/>
    <property type="match status" value="1"/>
</dbReference>
<protein>
    <recommendedName>
        <fullName evidence="3">leucine--tRNA ligase</fullName>
        <ecNumber evidence="3">6.1.1.4</ecNumber>
    </recommendedName>
    <alternativeName>
        <fullName evidence="9">Leucyl-tRNA synthetase</fullName>
    </alternativeName>
</protein>
<dbReference type="GO" id="GO:0005524">
    <property type="term" value="F:ATP binding"/>
    <property type="evidence" value="ECO:0007669"/>
    <property type="project" value="UniProtKB-KW"/>
</dbReference>
<dbReference type="SUPFAM" id="SSF50677">
    <property type="entry name" value="ValRS/IleRS/LeuRS editing domain"/>
    <property type="match status" value="1"/>
</dbReference>
<dbReference type="GO" id="GO:0005739">
    <property type="term" value="C:mitochondrion"/>
    <property type="evidence" value="ECO:0007669"/>
    <property type="project" value="TreeGrafter"/>
</dbReference>
<dbReference type="Pfam" id="PF13603">
    <property type="entry name" value="tRNA-synt_1_2"/>
    <property type="match status" value="1"/>
</dbReference>
<dbReference type="FunFam" id="3.40.50.620:FF:000003">
    <property type="entry name" value="Leucine--tRNA ligase"/>
    <property type="match status" value="1"/>
</dbReference>
<evidence type="ECO:0000259" key="12">
    <source>
        <dbReference type="Pfam" id="PF00133"/>
    </source>
</evidence>
<dbReference type="Gene3D" id="3.40.50.620">
    <property type="entry name" value="HUPs"/>
    <property type="match status" value="2"/>
</dbReference>
<dbReference type="InterPro" id="IPR009080">
    <property type="entry name" value="tRNAsynth_Ia_anticodon-bd"/>
</dbReference>
<dbReference type="EC" id="6.1.1.4" evidence="3"/>
<dbReference type="Gene3D" id="2.20.28.290">
    <property type="match status" value="1"/>
</dbReference>
<dbReference type="InterPro" id="IPR013155">
    <property type="entry name" value="M/V/L/I-tRNA-synth_anticd-bd"/>
</dbReference>
<evidence type="ECO:0000256" key="4">
    <source>
        <dbReference type="ARBA" id="ARBA00022598"/>
    </source>
</evidence>
<dbReference type="GO" id="GO:0032543">
    <property type="term" value="P:mitochondrial translation"/>
    <property type="evidence" value="ECO:0007669"/>
    <property type="project" value="TreeGrafter"/>
</dbReference>
<feature type="domain" description="Methionyl/Leucyl tRNA synthetase" evidence="14">
    <location>
        <begin position="101"/>
        <end position="237"/>
    </location>
</feature>
<dbReference type="InterPro" id="IPR014729">
    <property type="entry name" value="Rossmann-like_a/b/a_fold"/>
</dbReference>
<dbReference type="Gene3D" id="3.90.740.10">
    <property type="entry name" value="Valyl/Leucyl/Isoleucyl-tRNA synthetase, editing domain"/>
    <property type="match status" value="1"/>
</dbReference>
<dbReference type="PROSITE" id="PS00178">
    <property type="entry name" value="AA_TRNA_LIGASE_I"/>
    <property type="match status" value="1"/>
</dbReference>
<evidence type="ECO:0000256" key="11">
    <source>
        <dbReference type="RuleBase" id="RU363035"/>
    </source>
</evidence>
<evidence type="ECO:0000313" key="16">
    <source>
        <dbReference type="EMBL" id="KAJ1913150.1"/>
    </source>
</evidence>
<proteinExistence type="inferred from homology"/>
<dbReference type="InterPro" id="IPR025709">
    <property type="entry name" value="Leu_tRNA-synth_edit"/>
</dbReference>
<evidence type="ECO:0000256" key="10">
    <source>
        <dbReference type="ARBA" id="ARBA00047469"/>
    </source>
</evidence>
<dbReference type="PANTHER" id="PTHR43740">
    <property type="entry name" value="LEUCYL-TRNA SYNTHETASE"/>
    <property type="match status" value="1"/>
</dbReference>
<keyword evidence="4 11" id="KW-0436">Ligase</keyword>
<evidence type="ECO:0000256" key="3">
    <source>
        <dbReference type="ARBA" id="ARBA00013164"/>
    </source>
</evidence>
<keyword evidence="8 11" id="KW-0030">Aminoacyl-tRNA synthetase</keyword>
<organism evidence="16 17">
    <name type="scientific">Tieghemiomyces parasiticus</name>
    <dbReference type="NCBI Taxonomy" id="78921"/>
    <lineage>
        <taxon>Eukaryota</taxon>
        <taxon>Fungi</taxon>
        <taxon>Fungi incertae sedis</taxon>
        <taxon>Zoopagomycota</taxon>
        <taxon>Kickxellomycotina</taxon>
        <taxon>Dimargaritomycetes</taxon>
        <taxon>Dimargaritales</taxon>
        <taxon>Dimargaritaceae</taxon>
        <taxon>Tieghemiomyces</taxon>
    </lineage>
</organism>